<reference evidence="2 3" key="1">
    <citation type="journal article" date="2015" name="Genome Biol. Evol.">
        <title>Comparative Genomics of a Bacterivorous Green Alga Reveals Evolutionary Causalities and Consequences of Phago-Mixotrophic Mode of Nutrition.</title>
        <authorList>
            <person name="Burns J.A."/>
            <person name="Paasch A."/>
            <person name="Narechania A."/>
            <person name="Kim E."/>
        </authorList>
    </citation>
    <scope>NUCLEOTIDE SEQUENCE [LARGE SCALE GENOMIC DNA]</scope>
    <source>
        <strain evidence="2 3">PLY_AMNH</strain>
    </source>
</reference>
<evidence type="ECO:0000256" key="1">
    <source>
        <dbReference type="SAM" id="Phobius"/>
    </source>
</evidence>
<accession>A0AAE0G1F4</accession>
<evidence type="ECO:0000313" key="3">
    <source>
        <dbReference type="Proteomes" id="UP001190700"/>
    </source>
</evidence>
<name>A0AAE0G1F4_9CHLO</name>
<gene>
    <name evidence="2" type="ORF">CYMTET_21815</name>
</gene>
<keyword evidence="1" id="KW-1133">Transmembrane helix</keyword>
<feature type="transmembrane region" description="Helical" evidence="1">
    <location>
        <begin position="64"/>
        <end position="86"/>
    </location>
</feature>
<keyword evidence="1" id="KW-0812">Transmembrane</keyword>
<proteinExistence type="predicted"/>
<evidence type="ECO:0000313" key="2">
    <source>
        <dbReference type="EMBL" id="KAK3269758.1"/>
    </source>
</evidence>
<sequence>MILPSDLCVADPDPPINLGYMCGVEDADGRGSYSTESDDGESYAPPPPPALGCGRSAIGFGKSILTTSLLCITFVMCAAAAPLAAFSPMASINTK</sequence>
<organism evidence="2 3">
    <name type="scientific">Cymbomonas tetramitiformis</name>
    <dbReference type="NCBI Taxonomy" id="36881"/>
    <lineage>
        <taxon>Eukaryota</taxon>
        <taxon>Viridiplantae</taxon>
        <taxon>Chlorophyta</taxon>
        <taxon>Pyramimonadophyceae</taxon>
        <taxon>Pyramimonadales</taxon>
        <taxon>Pyramimonadaceae</taxon>
        <taxon>Cymbomonas</taxon>
    </lineage>
</organism>
<keyword evidence="1" id="KW-0472">Membrane</keyword>
<dbReference type="AlphaFoldDB" id="A0AAE0G1F4"/>
<dbReference type="Proteomes" id="UP001190700">
    <property type="component" value="Unassembled WGS sequence"/>
</dbReference>
<protein>
    <submittedName>
        <fullName evidence="2">Uncharacterized protein</fullName>
    </submittedName>
</protein>
<dbReference type="EMBL" id="LGRX02010758">
    <property type="protein sequence ID" value="KAK3269758.1"/>
    <property type="molecule type" value="Genomic_DNA"/>
</dbReference>
<comment type="caution">
    <text evidence="2">The sequence shown here is derived from an EMBL/GenBank/DDBJ whole genome shotgun (WGS) entry which is preliminary data.</text>
</comment>
<keyword evidence="3" id="KW-1185">Reference proteome</keyword>